<evidence type="ECO:0000256" key="4">
    <source>
        <dbReference type="ARBA" id="ARBA00022989"/>
    </source>
</evidence>
<evidence type="ECO:0000313" key="8">
    <source>
        <dbReference type="Proteomes" id="UP001500420"/>
    </source>
</evidence>
<feature type="transmembrane region" description="Helical" evidence="6">
    <location>
        <begin position="195"/>
        <end position="216"/>
    </location>
</feature>
<reference evidence="7 8" key="1">
    <citation type="journal article" date="2019" name="Int. J. Syst. Evol. Microbiol.">
        <title>The Global Catalogue of Microorganisms (GCM) 10K type strain sequencing project: providing services to taxonomists for standard genome sequencing and annotation.</title>
        <authorList>
            <consortium name="The Broad Institute Genomics Platform"/>
            <consortium name="The Broad Institute Genome Sequencing Center for Infectious Disease"/>
            <person name="Wu L."/>
            <person name="Ma J."/>
        </authorList>
    </citation>
    <scope>NUCLEOTIDE SEQUENCE [LARGE SCALE GENOMIC DNA]</scope>
    <source>
        <strain evidence="7 8">JCM 16328</strain>
    </source>
</reference>
<dbReference type="RefSeq" id="WP_343773038.1">
    <property type="nucleotide sequence ID" value="NZ_BAAADV010000001.1"/>
</dbReference>
<dbReference type="GO" id="GO:0046873">
    <property type="term" value="F:metal ion transmembrane transporter activity"/>
    <property type="evidence" value="ECO:0007669"/>
    <property type="project" value="InterPro"/>
</dbReference>
<evidence type="ECO:0000313" key="7">
    <source>
        <dbReference type="EMBL" id="GAA0668108.1"/>
    </source>
</evidence>
<evidence type="ECO:0000256" key="5">
    <source>
        <dbReference type="ARBA" id="ARBA00023136"/>
    </source>
</evidence>
<feature type="transmembrane region" description="Helical" evidence="6">
    <location>
        <begin position="70"/>
        <end position="91"/>
    </location>
</feature>
<evidence type="ECO:0000256" key="2">
    <source>
        <dbReference type="ARBA" id="ARBA00009190"/>
    </source>
</evidence>
<feature type="transmembrane region" description="Helical" evidence="6">
    <location>
        <begin position="38"/>
        <end position="58"/>
    </location>
</feature>
<evidence type="ECO:0000256" key="3">
    <source>
        <dbReference type="ARBA" id="ARBA00022692"/>
    </source>
</evidence>
<dbReference type="PANTHER" id="PTHR12608">
    <property type="entry name" value="TRANSMEMBRANE PROTEIN HTP-1 RELATED"/>
    <property type="match status" value="1"/>
</dbReference>
<evidence type="ECO:0000256" key="6">
    <source>
        <dbReference type="SAM" id="Phobius"/>
    </source>
</evidence>
<name>A0AAV3T834_9EURY</name>
<feature type="transmembrane region" description="Helical" evidence="6">
    <location>
        <begin position="163"/>
        <end position="183"/>
    </location>
</feature>
<dbReference type="AlphaFoldDB" id="A0AAV3T834"/>
<organism evidence="7 8">
    <name type="scientific">Natronoarchaeum mannanilyticum</name>
    <dbReference type="NCBI Taxonomy" id="926360"/>
    <lineage>
        <taxon>Archaea</taxon>
        <taxon>Methanobacteriati</taxon>
        <taxon>Methanobacteriota</taxon>
        <taxon>Stenosarchaea group</taxon>
        <taxon>Halobacteria</taxon>
        <taxon>Halobacteriales</taxon>
        <taxon>Natronoarchaeaceae</taxon>
    </lineage>
</organism>
<keyword evidence="4 6" id="KW-1133">Transmembrane helix</keyword>
<comment type="similarity">
    <text evidence="2">Belongs to the GDT1 family.</text>
</comment>
<dbReference type="Pfam" id="PF01169">
    <property type="entry name" value="GDT1"/>
    <property type="match status" value="2"/>
</dbReference>
<dbReference type="PANTHER" id="PTHR12608:SF1">
    <property type="entry name" value="TRANSMEMBRANE PROTEIN 165"/>
    <property type="match status" value="1"/>
</dbReference>
<dbReference type="GO" id="GO:0016020">
    <property type="term" value="C:membrane"/>
    <property type="evidence" value="ECO:0007669"/>
    <property type="project" value="UniProtKB-SubCell"/>
</dbReference>
<accession>A0AAV3T834</accession>
<proteinExistence type="inferred from homology"/>
<protein>
    <submittedName>
        <fullName evidence="7">TMEM165/GDT1 family protein</fullName>
    </submittedName>
</protein>
<keyword evidence="5 6" id="KW-0472">Membrane</keyword>
<evidence type="ECO:0000256" key="1">
    <source>
        <dbReference type="ARBA" id="ARBA00004141"/>
    </source>
</evidence>
<comment type="caution">
    <text evidence="7">The sequence shown here is derived from an EMBL/GenBank/DDBJ whole genome shotgun (WGS) entry which is preliminary data.</text>
</comment>
<keyword evidence="3 6" id="KW-0812">Transmembrane</keyword>
<dbReference type="InterPro" id="IPR001727">
    <property type="entry name" value="GDT1-like"/>
</dbReference>
<dbReference type="EMBL" id="BAAADV010000001">
    <property type="protein sequence ID" value="GAA0668108.1"/>
    <property type="molecule type" value="Genomic_DNA"/>
</dbReference>
<gene>
    <name evidence="7" type="ORF">GCM10009020_12290</name>
</gene>
<sequence length="234" mass="25025">MSETWLHVAAVAFAAQLAVLPGEKVQFIIAGLSTRYNPLLVVSAAGSAFAGWTALEVWLGSALTDAVPGIYLDAMTAVMFAVFAVMLVATAPDEDRDAEEPATAMLGDGGELDVRVPFLGWKVPNKFGGFVPIFAMMAFGEFGDKTQLITITLATQYPSAPTAIWTGEMLAILPISLLNAYVFHHFAHRFDIRKAHFAGAALFAFFAADFVAKVLFDVSVWESTIGVISSGMPV</sequence>
<dbReference type="Proteomes" id="UP001500420">
    <property type="component" value="Unassembled WGS sequence"/>
</dbReference>
<comment type="subcellular location">
    <subcellularLocation>
        <location evidence="1">Membrane</location>
        <topology evidence="1">Multi-pass membrane protein</topology>
    </subcellularLocation>
</comment>
<keyword evidence="8" id="KW-1185">Reference proteome</keyword>